<dbReference type="PANTHER" id="PTHR42693">
    <property type="entry name" value="ARYLSULFATASE FAMILY MEMBER"/>
    <property type="match status" value="1"/>
</dbReference>
<dbReference type="InterPro" id="IPR050738">
    <property type="entry name" value="Sulfatase"/>
</dbReference>
<evidence type="ECO:0000256" key="1">
    <source>
        <dbReference type="ARBA" id="ARBA00001913"/>
    </source>
</evidence>
<comment type="similarity">
    <text evidence="2">Belongs to the sulfatase family.</text>
</comment>
<dbReference type="Ensembl" id="ENSFCTT00005024081.1">
    <property type="protein sequence ID" value="ENSFCTP00005015704.1"/>
    <property type="gene ID" value="ENSFCTG00005008594.1"/>
</dbReference>
<accession>A0ABI7X0P4</accession>
<evidence type="ECO:0000256" key="6">
    <source>
        <dbReference type="ARBA" id="ARBA00022837"/>
    </source>
</evidence>
<dbReference type="Gene3D" id="3.40.720.10">
    <property type="entry name" value="Alkaline Phosphatase, subunit A"/>
    <property type="match status" value="1"/>
</dbReference>
<reference evidence="9 10" key="1">
    <citation type="submission" date="2021-02" db="EMBL/GenBank/DDBJ databases">
        <title>Safari Cat Assemblies.</title>
        <authorList>
            <person name="Bredemeyer K.R."/>
            <person name="Murphy W.J."/>
        </authorList>
    </citation>
    <scope>NUCLEOTIDE SEQUENCE [LARGE SCALE GENOMIC DNA]</scope>
</reference>
<gene>
    <name evidence="9" type="primary">ARSG</name>
</gene>
<feature type="domain" description="Sulfatase N-terminal" evidence="8">
    <location>
        <begin position="36"/>
        <end position="392"/>
    </location>
</feature>
<dbReference type="InterPro" id="IPR017850">
    <property type="entry name" value="Alkaline_phosphatase_core_sf"/>
</dbReference>
<keyword evidence="4" id="KW-0732">Signal</keyword>
<evidence type="ECO:0000256" key="5">
    <source>
        <dbReference type="ARBA" id="ARBA00022801"/>
    </source>
</evidence>
<evidence type="ECO:0000256" key="4">
    <source>
        <dbReference type="ARBA" id="ARBA00022729"/>
    </source>
</evidence>
<dbReference type="SUPFAM" id="SSF53649">
    <property type="entry name" value="Alkaline phosphatase-like"/>
    <property type="match status" value="1"/>
</dbReference>
<evidence type="ECO:0000256" key="2">
    <source>
        <dbReference type="ARBA" id="ARBA00008779"/>
    </source>
</evidence>
<keyword evidence="6" id="KW-0106">Calcium</keyword>
<evidence type="ECO:0000259" key="8">
    <source>
        <dbReference type="Pfam" id="PF00884"/>
    </source>
</evidence>
<dbReference type="Proteomes" id="UP000823872">
    <property type="component" value="Chromosome E1"/>
</dbReference>
<dbReference type="Gene3D" id="3.30.1120.10">
    <property type="match status" value="1"/>
</dbReference>
<reference evidence="9" key="2">
    <citation type="submission" date="2025-08" db="UniProtKB">
        <authorList>
            <consortium name="Ensembl"/>
        </authorList>
    </citation>
    <scope>IDENTIFICATION</scope>
    <source>
        <strain evidence="9">breed Abyssinian</strain>
    </source>
</reference>
<dbReference type="GeneTree" id="ENSGT00940000159093"/>
<dbReference type="Pfam" id="PF00884">
    <property type="entry name" value="Sulfatase"/>
    <property type="match status" value="1"/>
</dbReference>
<evidence type="ECO:0000256" key="7">
    <source>
        <dbReference type="SAM" id="MobiDB-lite"/>
    </source>
</evidence>
<evidence type="ECO:0000313" key="9">
    <source>
        <dbReference type="Ensembl" id="ENSFCTP00005015704.1"/>
    </source>
</evidence>
<keyword evidence="3" id="KW-0479">Metal-binding</keyword>
<name>A0ABI7X0P4_FELCA</name>
<reference evidence="9" key="3">
    <citation type="submission" date="2025-09" db="UniProtKB">
        <authorList>
            <consortium name="Ensembl"/>
        </authorList>
    </citation>
    <scope>IDENTIFICATION</scope>
    <source>
        <strain evidence="9">breed Abyssinian</strain>
    </source>
</reference>
<feature type="region of interest" description="Disordered" evidence="7">
    <location>
        <begin position="669"/>
        <end position="689"/>
    </location>
</feature>
<dbReference type="InterPro" id="IPR024607">
    <property type="entry name" value="Sulfatase_CS"/>
</dbReference>
<evidence type="ECO:0000313" key="10">
    <source>
        <dbReference type="Proteomes" id="UP000823872"/>
    </source>
</evidence>
<dbReference type="PROSITE" id="PS00149">
    <property type="entry name" value="SULFATASE_2"/>
    <property type="match status" value="1"/>
</dbReference>
<sequence length="689" mass="75431">MGWLFLKVLFVGVTFLGCLYPLVDFCGSGDTRGQKPNFVIILADDMGWGDLGANWAETKDTANLDDMAAEGMRFVDFHAAASTCSPSRASLLTGRLGLRNGVTHNFAVTSVGGLPLNETTLAEVLRQAGYVTGMIGKWHLGHHGSYHPSFRGFDYYFGIPYSHDMGCTDTPGYNHPPCPACPRGDGDGPSSRGNECCLWFAHRTHERDCYTDVALPLYENLNIVEQPVNLSGLAQKYAEKATQFIQHASASGRPFLLYVALAHMHVPLSGTRLSADRRGRRPYGAALREMDRLVGQIKDKVDRTARENTFLWFTGDNGPWAQKCELAGSVGPFTGSWQTHQGGSAAKQTTWEGGHRVPALAYWPGTVPINVTSTALLSVLDIFPTVVALAGASLPQDRHFDGLDASSVLFGWSQTGHRVLFHPNSGAAGEYGALQTVRLEQHKAFYVTVIDVHLPRLCVTDHHDQTAGEEALHDVDIRDFVWEGKEAEVTQISASGHRAQLTPVSQQPLRLARRLAHIRSDCFFSPTVKLCLFPKGAVLQPFPRPEENVSDQKAESGLPEISPGAFRGAESSLGHHCVLWKLYWEVWTVSAHPFSTRGFQGLTTLGNPCFRNSGLCGQQVPWGRPWWGGGSHRITSVPLPVLLPSLVLSGIPFLLKTIWVMTREGCLSSGRRSVSKPPELPQAETSVVF</sequence>
<comment type="cofactor">
    <cofactor evidence="1">
        <name>Ca(2+)</name>
        <dbReference type="ChEBI" id="CHEBI:29108"/>
    </cofactor>
</comment>
<dbReference type="PROSITE" id="PS00523">
    <property type="entry name" value="SULFATASE_1"/>
    <property type="match status" value="1"/>
</dbReference>
<dbReference type="InterPro" id="IPR000917">
    <property type="entry name" value="Sulfatase_N"/>
</dbReference>
<dbReference type="PANTHER" id="PTHR42693:SF42">
    <property type="entry name" value="ARYLSULFATASE G"/>
    <property type="match status" value="1"/>
</dbReference>
<protein>
    <recommendedName>
        <fullName evidence="8">Sulfatase N-terminal domain-containing protein</fullName>
    </recommendedName>
</protein>
<organism evidence="9 10">
    <name type="scientific">Felis catus</name>
    <name type="common">Cat</name>
    <name type="synonym">Felis silvestris catus</name>
    <dbReference type="NCBI Taxonomy" id="9685"/>
    <lineage>
        <taxon>Eukaryota</taxon>
        <taxon>Metazoa</taxon>
        <taxon>Chordata</taxon>
        <taxon>Craniata</taxon>
        <taxon>Vertebrata</taxon>
        <taxon>Euteleostomi</taxon>
        <taxon>Mammalia</taxon>
        <taxon>Eutheria</taxon>
        <taxon>Laurasiatheria</taxon>
        <taxon>Carnivora</taxon>
        <taxon>Feliformia</taxon>
        <taxon>Felidae</taxon>
        <taxon>Felinae</taxon>
        <taxon>Felis</taxon>
    </lineage>
</organism>
<dbReference type="PROSITE" id="PS51257">
    <property type="entry name" value="PROKAR_LIPOPROTEIN"/>
    <property type="match status" value="1"/>
</dbReference>
<evidence type="ECO:0000256" key="3">
    <source>
        <dbReference type="ARBA" id="ARBA00022723"/>
    </source>
</evidence>
<keyword evidence="10" id="KW-1185">Reference proteome</keyword>
<keyword evidence="5" id="KW-0378">Hydrolase</keyword>
<proteinExistence type="inferred from homology"/>